<dbReference type="Proteomes" id="UP000756921">
    <property type="component" value="Unassembled WGS sequence"/>
</dbReference>
<feature type="compositionally biased region" description="Basic and acidic residues" evidence="1">
    <location>
        <begin position="89"/>
        <end position="101"/>
    </location>
</feature>
<feature type="compositionally biased region" description="Basic and acidic residues" evidence="1">
    <location>
        <begin position="36"/>
        <end position="46"/>
    </location>
</feature>
<feature type="compositionally biased region" description="Acidic residues" evidence="1">
    <location>
        <begin position="592"/>
        <end position="601"/>
    </location>
</feature>
<feature type="region of interest" description="Disordered" evidence="1">
    <location>
        <begin position="1"/>
        <end position="240"/>
    </location>
</feature>
<evidence type="ECO:0000256" key="1">
    <source>
        <dbReference type="SAM" id="MobiDB-lite"/>
    </source>
</evidence>
<organism evidence="2 3">
    <name type="scientific">Paraphaeosphaeria minitans</name>
    <dbReference type="NCBI Taxonomy" id="565426"/>
    <lineage>
        <taxon>Eukaryota</taxon>
        <taxon>Fungi</taxon>
        <taxon>Dikarya</taxon>
        <taxon>Ascomycota</taxon>
        <taxon>Pezizomycotina</taxon>
        <taxon>Dothideomycetes</taxon>
        <taxon>Pleosporomycetidae</taxon>
        <taxon>Pleosporales</taxon>
        <taxon>Massarineae</taxon>
        <taxon>Didymosphaeriaceae</taxon>
        <taxon>Paraphaeosphaeria</taxon>
    </lineage>
</organism>
<dbReference type="OrthoDB" id="73788at2759"/>
<feature type="region of interest" description="Disordered" evidence="1">
    <location>
        <begin position="253"/>
        <end position="447"/>
    </location>
</feature>
<name>A0A9P6GU54_9PLEO</name>
<feature type="region of interest" description="Disordered" evidence="1">
    <location>
        <begin position="592"/>
        <end position="824"/>
    </location>
</feature>
<feature type="compositionally biased region" description="Polar residues" evidence="1">
    <location>
        <begin position="608"/>
        <end position="619"/>
    </location>
</feature>
<feature type="compositionally biased region" description="Acidic residues" evidence="1">
    <location>
        <begin position="424"/>
        <end position="434"/>
    </location>
</feature>
<feature type="compositionally biased region" description="Polar residues" evidence="1">
    <location>
        <begin position="1"/>
        <end position="11"/>
    </location>
</feature>
<feature type="region of interest" description="Disordered" evidence="1">
    <location>
        <begin position="843"/>
        <end position="882"/>
    </location>
</feature>
<feature type="compositionally biased region" description="Polar residues" evidence="1">
    <location>
        <begin position="518"/>
        <end position="529"/>
    </location>
</feature>
<feature type="compositionally biased region" description="Acidic residues" evidence="1">
    <location>
        <begin position="634"/>
        <end position="644"/>
    </location>
</feature>
<reference evidence="2" key="1">
    <citation type="journal article" date="2020" name="Mol. Plant Microbe Interact.">
        <title>Genome Sequence of the Biocontrol Agent Coniothyrium minitans strain Conio (IMI 134523).</title>
        <authorList>
            <person name="Patel D."/>
            <person name="Shittu T.A."/>
            <person name="Baroncelli R."/>
            <person name="Muthumeenakshi S."/>
            <person name="Osborne T.H."/>
            <person name="Janganan T.K."/>
            <person name="Sreenivasaprasad S."/>
        </authorList>
    </citation>
    <scope>NUCLEOTIDE SEQUENCE</scope>
    <source>
        <strain evidence="2">Conio</strain>
    </source>
</reference>
<keyword evidence="3" id="KW-1185">Reference proteome</keyword>
<dbReference type="AlphaFoldDB" id="A0A9P6GU54"/>
<sequence length="882" mass="97691">MPNTRSGNKTASFKACDSKKAAPHQQHFPHRRKVVRRLEPYDDGGKKQMKFLPEMMRRRGTVQDSDDEGGESVEDEAEEGVQRKTGKKRSSDVMRKIVKGEEDSEEELVQPTPKRRRKDAPVDTRQRSTRRNRAAASVAHAPEDETSAETEQEQAPKPRLRRQSTMTQIVDGRSPVPGSIEPDLKPIKRTPRTSWGGKGNKKNAKKDIKQRTLTQMVHTMTPLVLDSDEDAGGSETDEEVDAAYHSFIFGNEEKAGAERHTPAEVFEEETLPTVGGSLQVTEDDDSGEDEYQPTQFIEAPTRKTRRTPLQSSTRVRDTPASKAPASTSPKTRFGLLSTPEKRGVFEIASSQSPPETLLSTQNTPRRSGRTPLKPRSANGLSMAETPSKRRADTPSKRKQVTFQEGPQEQIPLSALKKFASTIGDSEDEFGDLSESEGQSDAGSGVGEETQVLLRNVYKPISGADVGQETQAMLLDIDRVCASTPRNAMRIVREESEELGEPIDRYDAEVSQELGLQPPSHSASSNTNEQFPEATELPPLPFPSPTPRELAAANEEPSVVTDNLTTPPTVQQLQSSPPIEDFRTQTPTLMFADDETPEEAEEPVTTVASQPSTPIKQLRSSPVEDFRTQPIIPMFDDDDQPSEDLGDVRTPAAPRHPDIQVLRSPPAHLHPESSHSSQAEQQLHSEYQTYSQYRRPAAFPSSMHVAHDSHYSYQATPRPLARDHPTQLLPHTHSSHVSQATTVDPTQISPKTTPQKPKVKKEPMFTRSATWTPQRQRHWQDRSTTTTPRTQQRNRSATTTPKSLRARDLLMNSPDASSPPPTLFIPSSFPSPARVMMEGWDSPVVERGGDVGESQWGVGSLDEFSIPAPPPGEWVGDDEDGEL</sequence>
<feature type="compositionally biased region" description="Acidic residues" evidence="1">
    <location>
        <begin position="281"/>
        <end position="291"/>
    </location>
</feature>
<gene>
    <name evidence="2" type="ORF">PMIN01_00852</name>
</gene>
<feature type="compositionally biased region" description="Polar residues" evidence="1">
    <location>
        <begin position="559"/>
        <end position="576"/>
    </location>
</feature>
<accession>A0A9P6GU54</accession>
<feature type="compositionally biased region" description="Polar residues" evidence="1">
    <location>
        <begin position="348"/>
        <end position="365"/>
    </location>
</feature>
<feature type="compositionally biased region" description="Polar residues" evidence="1">
    <location>
        <begin position="734"/>
        <end position="748"/>
    </location>
</feature>
<feature type="compositionally biased region" description="Acidic residues" evidence="1">
    <location>
        <begin position="226"/>
        <end position="240"/>
    </location>
</feature>
<feature type="compositionally biased region" description="Polar residues" evidence="1">
    <location>
        <begin position="673"/>
        <end position="691"/>
    </location>
</feature>
<dbReference type="EMBL" id="WJXW01000001">
    <property type="protein sequence ID" value="KAF9741313.1"/>
    <property type="molecule type" value="Genomic_DNA"/>
</dbReference>
<feature type="region of interest" description="Disordered" evidence="1">
    <location>
        <begin position="492"/>
        <end position="580"/>
    </location>
</feature>
<comment type="caution">
    <text evidence="2">The sequence shown here is derived from an EMBL/GenBank/DDBJ whole genome shotgun (WGS) entry which is preliminary data.</text>
</comment>
<proteinExistence type="predicted"/>
<evidence type="ECO:0000313" key="2">
    <source>
        <dbReference type="EMBL" id="KAF9741313.1"/>
    </source>
</evidence>
<protein>
    <submittedName>
        <fullName evidence="2">Uncharacterized protein</fullName>
    </submittedName>
</protein>
<feature type="compositionally biased region" description="Low complexity" evidence="1">
    <location>
        <begin position="781"/>
        <end position="795"/>
    </location>
</feature>
<feature type="compositionally biased region" description="Acidic residues" evidence="1">
    <location>
        <begin position="64"/>
        <end position="79"/>
    </location>
</feature>
<feature type="compositionally biased region" description="Basic and acidic residues" evidence="1">
    <location>
        <begin position="253"/>
        <end position="262"/>
    </location>
</feature>
<evidence type="ECO:0000313" key="3">
    <source>
        <dbReference type="Proteomes" id="UP000756921"/>
    </source>
</evidence>
<feature type="compositionally biased region" description="Basic and acidic residues" evidence="1">
    <location>
        <begin position="386"/>
        <end position="395"/>
    </location>
</feature>